<dbReference type="InterPro" id="IPR006380">
    <property type="entry name" value="SPP-like_dom"/>
</dbReference>
<protein>
    <recommendedName>
        <fullName evidence="4">sucrose-phosphate phosphatase</fullName>
        <ecNumber evidence="4">3.1.3.24</ecNumber>
    </recommendedName>
</protein>
<dbReference type="CDD" id="cd02605">
    <property type="entry name" value="HAD_SPP"/>
    <property type="match status" value="1"/>
</dbReference>
<keyword evidence="5 8" id="KW-0378">Hydrolase</keyword>
<gene>
    <name evidence="8" type="ORF">DP116_08915</name>
</gene>
<organism evidence="8 9">
    <name type="scientific">Brasilonema bromeliae SPC951</name>
    <dbReference type="NCBI Taxonomy" id="385972"/>
    <lineage>
        <taxon>Bacteria</taxon>
        <taxon>Bacillati</taxon>
        <taxon>Cyanobacteriota</taxon>
        <taxon>Cyanophyceae</taxon>
        <taxon>Nostocales</taxon>
        <taxon>Scytonemataceae</taxon>
        <taxon>Brasilonema</taxon>
        <taxon>Bromeliae group (in: Brasilonema)</taxon>
    </lineage>
</organism>
<dbReference type="EC" id="3.1.3.24" evidence="4"/>
<dbReference type="PANTHER" id="PTHR46521:SF4">
    <property type="entry name" value="SUCROSE-PHOSPHATASE 2-RELATED"/>
    <property type="match status" value="1"/>
</dbReference>
<keyword evidence="9" id="KW-1185">Reference proteome</keyword>
<dbReference type="NCBIfam" id="TIGR01485">
    <property type="entry name" value="SPP_plant-cyano"/>
    <property type="match status" value="1"/>
</dbReference>
<accession>A0ABX1P5D2</accession>
<dbReference type="InterPro" id="IPR012847">
    <property type="entry name" value="Sucrose_phosphatase_pln/cyn"/>
</dbReference>
<evidence type="ECO:0000256" key="5">
    <source>
        <dbReference type="ARBA" id="ARBA00022801"/>
    </source>
</evidence>
<dbReference type="InterPro" id="IPR051518">
    <property type="entry name" value="Sucrose_Phosphatase"/>
</dbReference>
<dbReference type="SFLD" id="SFLDS00003">
    <property type="entry name" value="Haloacid_Dehalogenase"/>
    <property type="match status" value="1"/>
</dbReference>
<dbReference type="EMBL" id="QMEB01000050">
    <property type="protein sequence ID" value="NMG19575.1"/>
    <property type="molecule type" value="Genomic_DNA"/>
</dbReference>
<dbReference type="NCBIfam" id="TIGR01484">
    <property type="entry name" value="HAD-SF-IIB"/>
    <property type="match status" value="1"/>
</dbReference>
<feature type="domain" description="Sucrose phosphatase-like" evidence="7">
    <location>
        <begin position="12"/>
        <end position="255"/>
    </location>
</feature>
<reference evidence="8 9" key="1">
    <citation type="submission" date="2018-06" db="EMBL/GenBank/DDBJ databases">
        <title>Comparative genomics of Brasilonema spp. strains.</title>
        <authorList>
            <person name="Alvarenga D.O."/>
            <person name="Fiore M.F."/>
            <person name="Varani A.M."/>
        </authorList>
    </citation>
    <scope>NUCLEOTIDE SEQUENCE [LARGE SCALE GENOMIC DNA]</scope>
    <source>
        <strain evidence="8 9">SPC951</strain>
    </source>
</reference>
<comment type="cofactor">
    <cofactor evidence="1">
        <name>Mg(2+)</name>
        <dbReference type="ChEBI" id="CHEBI:18420"/>
    </cofactor>
</comment>
<comment type="pathway">
    <text evidence="2">Glycan biosynthesis; sucrose biosynthesis; sucrose from D-fructose 6-phosphate and UDP-alpha-D-glucose: step 2/2.</text>
</comment>
<evidence type="ECO:0000313" key="9">
    <source>
        <dbReference type="Proteomes" id="UP000718564"/>
    </source>
</evidence>
<dbReference type="Proteomes" id="UP000718564">
    <property type="component" value="Unassembled WGS sequence"/>
</dbReference>
<evidence type="ECO:0000313" key="8">
    <source>
        <dbReference type="EMBL" id="NMG19575.1"/>
    </source>
</evidence>
<dbReference type="GO" id="GO:0050307">
    <property type="term" value="F:sucrose-phosphate phosphatase activity"/>
    <property type="evidence" value="ECO:0007669"/>
    <property type="project" value="UniProtKB-EC"/>
</dbReference>
<dbReference type="Gene3D" id="3.40.50.1000">
    <property type="entry name" value="HAD superfamily/HAD-like"/>
    <property type="match status" value="1"/>
</dbReference>
<dbReference type="SFLD" id="SFLDG01140">
    <property type="entry name" value="C2.B:_Phosphomannomutase_and_P"/>
    <property type="match status" value="1"/>
</dbReference>
<proteinExistence type="inferred from homology"/>
<dbReference type="InterPro" id="IPR023214">
    <property type="entry name" value="HAD_sf"/>
</dbReference>
<dbReference type="Pfam" id="PF05116">
    <property type="entry name" value="S6PP"/>
    <property type="match status" value="1"/>
</dbReference>
<sequence>MVKLTREVAVAKFLFVTDLDNTLVGDDKALLELNDRLHATRQEYGTKIVYATGRSPLLYQQIKDEKNLLEPDALILSVGTEIYLDGSHTPDSEWSEKLSSGWNREILVSTTTAFSELVPQPDSEQRPFKMSFFLQEESAAKVLPQLESELQKSGLDVKLIYSSGIDLDIVPSGSDKGQAVQFLRQKWKFVAEVTVVCGDSGNDIALFSVGSERGIIVGNARPELLQWHNEHPANYRYLATNFCAGGILEGLKHFGFLE</sequence>
<dbReference type="SUPFAM" id="SSF56784">
    <property type="entry name" value="HAD-like"/>
    <property type="match status" value="1"/>
</dbReference>
<evidence type="ECO:0000259" key="7">
    <source>
        <dbReference type="Pfam" id="PF05116"/>
    </source>
</evidence>
<dbReference type="Gene3D" id="3.90.1070.10">
    <property type="match status" value="1"/>
</dbReference>
<comment type="catalytic activity">
    <reaction evidence="6">
        <text>sucrose 6(F)-phosphate + H2O = sucrose + phosphate</text>
        <dbReference type="Rhea" id="RHEA:19289"/>
        <dbReference type="ChEBI" id="CHEBI:15377"/>
        <dbReference type="ChEBI" id="CHEBI:17992"/>
        <dbReference type="ChEBI" id="CHEBI:43474"/>
        <dbReference type="ChEBI" id="CHEBI:57723"/>
        <dbReference type="EC" id="3.1.3.24"/>
    </reaction>
</comment>
<evidence type="ECO:0000256" key="4">
    <source>
        <dbReference type="ARBA" id="ARBA00013112"/>
    </source>
</evidence>
<dbReference type="InterPro" id="IPR036412">
    <property type="entry name" value="HAD-like_sf"/>
</dbReference>
<comment type="caution">
    <text evidence="8">The sequence shown here is derived from an EMBL/GenBank/DDBJ whole genome shotgun (WGS) entry which is preliminary data.</text>
</comment>
<evidence type="ECO:0000256" key="3">
    <source>
        <dbReference type="ARBA" id="ARBA00007211"/>
    </source>
</evidence>
<name>A0ABX1P5D2_9CYAN</name>
<evidence type="ECO:0000256" key="2">
    <source>
        <dbReference type="ARBA" id="ARBA00005070"/>
    </source>
</evidence>
<comment type="similarity">
    <text evidence="3">Belongs to the sucrose phosphatase family.</text>
</comment>
<dbReference type="NCBIfam" id="TIGR01482">
    <property type="entry name" value="SPP-subfamily"/>
    <property type="match status" value="1"/>
</dbReference>
<dbReference type="InterPro" id="IPR006379">
    <property type="entry name" value="HAD-SF_hydro_IIB"/>
</dbReference>
<dbReference type="PANTHER" id="PTHR46521">
    <property type="entry name" value="SUCROSE-PHOSPHATASE 2-RELATED"/>
    <property type="match status" value="1"/>
</dbReference>
<evidence type="ECO:0000256" key="6">
    <source>
        <dbReference type="ARBA" id="ARBA00048036"/>
    </source>
</evidence>
<evidence type="ECO:0000256" key="1">
    <source>
        <dbReference type="ARBA" id="ARBA00001946"/>
    </source>
</evidence>
<dbReference type="SFLD" id="SFLDG01141">
    <property type="entry name" value="C2.B.1:_Sucrose_Phosphatase_Li"/>
    <property type="match status" value="1"/>
</dbReference>